<dbReference type="Proteomes" id="UP000643525">
    <property type="component" value="Unassembled WGS sequence"/>
</dbReference>
<gene>
    <name evidence="1" type="ORF">H4W27_001106</name>
</gene>
<name>A0ABR9JDI4_9MICC</name>
<evidence type="ECO:0000313" key="2">
    <source>
        <dbReference type="Proteomes" id="UP000643525"/>
    </source>
</evidence>
<evidence type="ECO:0000313" key="1">
    <source>
        <dbReference type="EMBL" id="MBE1523988.1"/>
    </source>
</evidence>
<dbReference type="RefSeq" id="WP_192595064.1">
    <property type="nucleotide sequence ID" value="NZ_BAAALJ010000020.1"/>
</dbReference>
<proteinExistence type="predicted"/>
<keyword evidence="2" id="KW-1185">Reference proteome</keyword>
<dbReference type="PROSITE" id="PS00368">
    <property type="entry name" value="RIBORED_SMALL"/>
    <property type="match status" value="1"/>
</dbReference>
<reference evidence="1 2" key="1">
    <citation type="submission" date="2020-10" db="EMBL/GenBank/DDBJ databases">
        <title>Sequencing the genomes of 1000 actinobacteria strains.</title>
        <authorList>
            <person name="Klenk H.-P."/>
        </authorList>
    </citation>
    <scope>NUCLEOTIDE SEQUENCE [LARGE SCALE GENOMIC DNA]</scope>
    <source>
        <strain evidence="1 2">DSM 15666</strain>
    </source>
</reference>
<comment type="caution">
    <text evidence="1">The sequence shown here is derived from an EMBL/GenBank/DDBJ whole genome shotgun (WGS) entry which is preliminary data.</text>
</comment>
<dbReference type="EMBL" id="JADBED010000001">
    <property type="protein sequence ID" value="MBE1523988.1"/>
    <property type="molecule type" value="Genomic_DNA"/>
</dbReference>
<dbReference type="InterPro" id="IPR030475">
    <property type="entry name" value="RNR_small_AS"/>
</dbReference>
<accession>A0ABR9JDI4</accession>
<sequence length="118" mass="12556">MIEESLATWQLSEPDADDLEDVTLEIGVTRLGCASGETGEVAEVDVDPGEDQIAVRVSVEPLHGSAYNCLGNDVVDMDVVVGEPIGDRELVDAACEHPRAARTASCETAVRWSAEVDD</sequence>
<organism evidence="1 2">
    <name type="scientific">Nesterenkonia lutea</name>
    <dbReference type="NCBI Taxonomy" id="272919"/>
    <lineage>
        <taxon>Bacteria</taxon>
        <taxon>Bacillati</taxon>
        <taxon>Actinomycetota</taxon>
        <taxon>Actinomycetes</taxon>
        <taxon>Micrococcales</taxon>
        <taxon>Micrococcaceae</taxon>
        <taxon>Nesterenkonia</taxon>
    </lineage>
</organism>
<protein>
    <submittedName>
        <fullName evidence="1">Uncharacterized protein</fullName>
    </submittedName>
</protein>